<dbReference type="Proteomes" id="UP001328107">
    <property type="component" value="Unassembled WGS sequence"/>
</dbReference>
<evidence type="ECO:0000313" key="2">
    <source>
        <dbReference type="EMBL" id="GMR30548.1"/>
    </source>
</evidence>
<gene>
    <name evidence="2" type="ORF">PMAYCL1PPCAC_00743</name>
    <name evidence="3" type="ORF">PMAYCL1PPCAC_00749</name>
</gene>
<dbReference type="EMBL" id="BTRK01000001">
    <property type="protein sequence ID" value="GMR30554.1"/>
    <property type="molecule type" value="Genomic_DNA"/>
</dbReference>
<proteinExistence type="predicted"/>
<keyword evidence="1" id="KW-0175">Coiled coil</keyword>
<keyword evidence="4" id="KW-1185">Reference proteome</keyword>
<protein>
    <submittedName>
        <fullName evidence="3">Uncharacterized protein</fullName>
    </submittedName>
</protein>
<dbReference type="AlphaFoldDB" id="A0AAN4YZA6"/>
<reference evidence="3" key="2">
    <citation type="submission" date="2023-06" db="EMBL/GenBank/DDBJ databases">
        <title>Genome assembly of Pristionchus species.</title>
        <authorList>
            <person name="Yoshida K."/>
            <person name="Sommer R.J."/>
        </authorList>
    </citation>
    <scope>NUCLEOTIDE SEQUENCE</scope>
    <source>
        <strain evidence="3 4">RS5460</strain>
    </source>
</reference>
<comment type="caution">
    <text evidence="3">The sequence shown here is derived from an EMBL/GenBank/DDBJ whole genome shotgun (WGS) entry which is preliminary data.</text>
</comment>
<evidence type="ECO:0000313" key="3">
    <source>
        <dbReference type="EMBL" id="GMR30554.1"/>
    </source>
</evidence>
<feature type="coiled-coil region" evidence="1">
    <location>
        <begin position="1"/>
        <end position="28"/>
    </location>
</feature>
<accession>A0AAN4YZA6</accession>
<feature type="non-terminal residue" evidence="3">
    <location>
        <position position="1"/>
    </location>
</feature>
<evidence type="ECO:0000256" key="1">
    <source>
        <dbReference type="SAM" id="Coils"/>
    </source>
</evidence>
<evidence type="ECO:0000313" key="4">
    <source>
        <dbReference type="Proteomes" id="UP001328107"/>
    </source>
</evidence>
<name>A0AAN4YZA6_9BILA</name>
<dbReference type="EMBL" id="BTRK01000001">
    <property type="protein sequence ID" value="GMR30548.1"/>
    <property type="molecule type" value="Genomic_DNA"/>
</dbReference>
<organism evidence="3 4">
    <name type="scientific">Pristionchus mayeri</name>
    <dbReference type="NCBI Taxonomy" id="1317129"/>
    <lineage>
        <taxon>Eukaryota</taxon>
        <taxon>Metazoa</taxon>
        <taxon>Ecdysozoa</taxon>
        <taxon>Nematoda</taxon>
        <taxon>Chromadorea</taxon>
        <taxon>Rhabditida</taxon>
        <taxon>Rhabditina</taxon>
        <taxon>Diplogasteromorpha</taxon>
        <taxon>Diplogasteroidea</taxon>
        <taxon>Neodiplogasteridae</taxon>
        <taxon>Pristionchus</taxon>
    </lineage>
</organism>
<reference evidence="4" key="1">
    <citation type="submission" date="2022-10" db="EMBL/GenBank/DDBJ databases">
        <title>Genome assembly of Pristionchus species.</title>
        <authorList>
            <person name="Yoshida K."/>
            <person name="Sommer R.J."/>
        </authorList>
    </citation>
    <scope>NUCLEOTIDE SEQUENCE [LARGE SCALE GENOMIC DNA]</scope>
    <source>
        <strain evidence="4">RS5460</strain>
    </source>
</reference>
<sequence length="113" mass="13552">IDVLKRSLEELHQKREEDRALLESIADRMLCQPAVRYNGPQFMDDEDVAHLSLHEHSDRAFVRSLCDLTATDEDEKKLEVDKRERIKARWIEEQYRKYRHPNPIVFSSAWKEM</sequence>